<keyword evidence="14" id="KW-1185">Reference proteome</keyword>
<evidence type="ECO:0000256" key="8">
    <source>
        <dbReference type="ARBA" id="ARBA00022676"/>
    </source>
</evidence>
<comment type="caution">
    <text evidence="13">The sequence shown here is derived from an EMBL/GenBank/DDBJ whole genome shotgun (WGS) entry which is preliminary data.</text>
</comment>
<dbReference type="InterPro" id="IPR050054">
    <property type="entry name" value="UPRTase/APRTase"/>
</dbReference>
<evidence type="ECO:0000256" key="10">
    <source>
        <dbReference type="ARBA" id="ARBA00022726"/>
    </source>
</evidence>
<dbReference type="UniPathway" id="UPA00588">
    <property type="reaction ID" value="UER00646"/>
</dbReference>
<evidence type="ECO:0000256" key="3">
    <source>
        <dbReference type="ARBA" id="ARBA00004496"/>
    </source>
</evidence>
<dbReference type="GO" id="GO:0016208">
    <property type="term" value="F:AMP binding"/>
    <property type="evidence" value="ECO:0007669"/>
    <property type="project" value="TreeGrafter"/>
</dbReference>
<dbReference type="GO" id="GO:0005737">
    <property type="term" value="C:cytoplasm"/>
    <property type="evidence" value="ECO:0007669"/>
    <property type="project" value="UniProtKB-SubCell"/>
</dbReference>
<keyword evidence="8 11" id="KW-0328">Glycosyltransferase</keyword>
<dbReference type="SUPFAM" id="SSF53271">
    <property type="entry name" value="PRTase-like"/>
    <property type="match status" value="1"/>
</dbReference>
<dbReference type="GO" id="GO:0002055">
    <property type="term" value="F:adenine binding"/>
    <property type="evidence" value="ECO:0007669"/>
    <property type="project" value="TreeGrafter"/>
</dbReference>
<dbReference type="InterPro" id="IPR005764">
    <property type="entry name" value="Ade_phspho_trans"/>
</dbReference>
<reference evidence="13 14" key="1">
    <citation type="submission" date="2014-03" db="EMBL/GenBank/DDBJ databases">
        <title>Genomics of Bifidobacteria.</title>
        <authorList>
            <person name="Ventura M."/>
            <person name="Milani C."/>
            <person name="Lugli G.A."/>
        </authorList>
    </citation>
    <scope>NUCLEOTIDE SEQUENCE [LARGE SCALE GENOMIC DNA]</scope>
    <source>
        <strain evidence="13 14">LMG 10510</strain>
    </source>
</reference>
<comment type="subunit">
    <text evidence="11">Homodimer.</text>
</comment>
<dbReference type="GO" id="GO:0006168">
    <property type="term" value="P:adenine salvage"/>
    <property type="evidence" value="ECO:0007669"/>
    <property type="project" value="InterPro"/>
</dbReference>
<dbReference type="STRING" id="35760.BCHO_1209"/>
<dbReference type="OrthoDB" id="9803963at2"/>
<sequence length="193" mass="20416">MTSTDITLTDPTSMDKADADYLIALMRTIPGFPKEGILFRDIMPVFADARGLSILMDALVSNLSIANDEFDAIAGLEARGFLFGPPLAERLGKGFIAVRKAGKLPPPTVRESYALEYGEASIEIERDAIREGERILIVDDLIATGGSASAARDLVISCGGVVAGFSFIMELSGLDGVKALGDYPASSLLTMPA</sequence>
<comment type="subcellular location">
    <subcellularLocation>
        <location evidence="3 11">Cytoplasm</location>
    </subcellularLocation>
</comment>
<comment type="similarity">
    <text evidence="5 11">Belongs to the purine/pyrimidine phosphoribosyltransferase family.</text>
</comment>
<organism evidence="13 14">
    <name type="scientific">Bifidobacterium choerinum</name>
    <dbReference type="NCBI Taxonomy" id="35760"/>
    <lineage>
        <taxon>Bacteria</taxon>
        <taxon>Bacillati</taxon>
        <taxon>Actinomycetota</taxon>
        <taxon>Actinomycetes</taxon>
        <taxon>Bifidobacteriales</taxon>
        <taxon>Bifidobacteriaceae</taxon>
        <taxon>Bifidobacterium</taxon>
    </lineage>
</organism>
<comment type="pathway">
    <text evidence="4 11">Purine metabolism; AMP biosynthesis via salvage pathway; AMP from adenine: step 1/1.</text>
</comment>
<dbReference type="RefSeq" id="WP_024540397.1">
    <property type="nucleotide sequence ID" value="NZ_JBQKLO010000002.1"/>
</dbReference>
<accession>A0A087AEH7</accession>
<dbReference type="NCBIfam" id="NF002634">
    <property type="entry name" value="PRK02304.1-3"/>
    <property type="match status" value="1"/>
</dbReference>
<evidence type="ECO:0000313" key="13">
    <source>
        <dbReference type="EMBL" id="KFI57177.1"/>
    </source>
</evidence>
<dbReference type="GO" id="GO:0044209">
    <property type="term" value="P:AMP salvage"/>
    <property type="evidence" value="ECO:0007669"/>
    <property type="project" value="UniProtKB-UniRule"/>
</dbReference>
<evidence type="ECO:0000259" key="12">
    <source>
        <dbReference type="Pfam" id="PF00156"/>
    </source>
</evidence>
<feature type="domain" description="Phosphoribosyltransferase" evidence="12">
    <location>
        <begin position="63"/>
        <end position="160"/>
    </location>
</feature>
<comment type="function">
    <text evidence="2 11">Catalyzes a salvage reaction resulting in the formation of AMP, that is energically less costly than de novo synthesis.</text>
</comment>
<dbReference type="Proteomes" id="UP000028995">
    <property type="component" value="Unassembled WGS sequence"/>
</dbReference>
<dbReference type="HAMAP" id="MF_00004">
    <property type="entry name" value="Aden_phosphoribosyltr"/>
    <property type="match status" value="1"/>
</dbReference>
<dbReference type="AlphaFoldDB" id="A0A087AEH7"/>
<dbReference type="Pfam" id="PF00156">
    <property type="entry name" value="Pribosyltran"/>
    <property type="match status" value="1"/>
</dbReference>
<keyword evidence="9 11" id="KW-0808">Transferase</keyword>
<keyword evidence="10 11" id="KW-0660">Purine salvage</keyword>
<evidence type="ECO:0000256" key="9">
    <source>
        <dbReference type="ARBA" id="ARBA00022679"/>
    </source>
</evidence>
<evidence type="ECO:0000256" key="2">
    <source>
        <dbReference type="ARBA" id="ARBA00003968"/>
    </source>
</evidence>
<name>A0A087AEH7_9BIFI</name>
<dbReference type="GO" id="GO:0006166">
    <property type="term" value="P:purine ribonucleoside salvage"/>
    <property type="evidence" value="ECO:0007669"/>
    <property type="project" value="UniProtKB-KW"/>
</dbReference>
<dbReference type="FunFam" id="3.40.50.2020:FF:000021">
    <property type="entry name" value="Adenine phosphoribosyltransferase"/>
    <property type="match status" value="1"/>
</dbReference>
<protein>
    <recommendedName>
        <fullName evidence="6 11">Adenine phosphoribosyltransferase</fullName>
        <shortName evidence="11">APRT</shortName>
        <ecNumber evidence="6 11">2.4.2.7</ecNumber>
    </recommendedName>
</protein>
<dbReference type="InterPro" id="IPR029057">
    <property type="entry name" value="PRTase-like"/>
</dbReference>
<evidence type="ECO:0000256" key="7">
    <source>
        <dbReference type="ARBA" id="ARBA00022490"/>
    </source>
</evidence>
<evidence type="ECO:0000256" key="4">
    <source>
        <dbReference type="ARBA" id="ARBA00004659"/>
    </source>
</evidence>
<dbReference type="GO" id="GO:0003999">
    <property type="term" value="F:adenine phosphoribosyltransferase activity"/>
    <property type="evidence" value="ECO:0007669"/>
    <property type="project" value="UniProtKB-UniRule"/>
</dbReference>
<dbReference type="EMBL" id="JGYU01000006">
    <property type="protein sequence ID" value="KFI57177.1"/>
    <property type="molecule type" value="Genomic_DNA"/>
</dbReference>
<comment type="catalytic activity">
    <reaction evidence="1 11">
        <text>AMP + diphosphate = 5-phospho-alpha-D-ribose 1-diphosphate + adenine</text>
        <dbReference type="Rhea" id="RHEA:16609"/>
        <dbReference type="ChEBI" id="CHEBI:16708"/>
        <dbReference type="ChEBI" id="CHEBI:33019"/>
        <dbReference type="ChEBI" id="CHEBI:58017"/>
        <dbReference type="ChEBI" id="CHEBI:456215"/>
        <dbReference type="EC" id="2.4.2.7"/>
    </reaction>
</comment>
<dbReference type="InterPro" id="IPR000836">
    <property type="entry name" value="PRTase_dom"/>
</dbReference>
<dbReference type="PANTHER" id="PTHR32315:SF3">
    <property type="entry name" value="ADENINE PHOSPHORIBOSYLTRANSFERASE"/>
    <property type="match status" value="1"/>
</dbReference>
<dbReference type="Gene3D" id="3.40.50.2020">
    <property type="match status" value="1"/>
</dbReference>
<evidence type="ECO:0000256" key="11">
    <source>
        <dbReference type="HAMAP-Rule" id="MF_00004"/>
    </source>
</evidence>
<dbReference type="PANTHER" id="PTHR32315">
    <property type="entry name" value="ADENINE PHOSPHORIBOSYLTRANSFERASE"/>
    <property type="match status" value="1"/>
</dbReference>
<dbReference type="CDD" id="cd06223">
    <property type="entry name" value="PRTases_typeI"/>
    <property type="match status" value="1"/>
</dbReference>
<dbReference type="EC" id="2.4.2.7" evidence="6 11"/>
<dbReference type="NCBIfam" id="NF002636">
    <property type="entry name" value="PRK02304.1-5"/>
    <property type="match status" value="1"/>
</dbReference>
<evidence type="ECO:0000256" key="5">
    <source>
        <dbReference type="ARBA" id="ARBA00008391"/>
    </source>
</evidence>
<proteinExistence type="inferred from homology"/>
<evidence type="ECO:0000256" key="1">
    <source>
        <dbReference type="ARBA" id="ARBA00000868"/>
    </source>
</evidence>
<keyword evidence="7 11" id="KW-0963">Cytoplasm</keyword>
<gene>
    <name evidence="11" type="primary">apt</name>
    <name evidence="13" type="ORF">BCHO_1209</name>
</gene>
<evidence type="ECO:0000256" key="6">
    <source>
        <dbReference type="ARBA" id="ARBA00011893"/>
    </source>
</evidence>
<evidence type="ECO:0000313" key="14">
    <source>
        <dbReference type="Proteomes" id="UP000028995"/>
    </source>
</evidence>
<dbReference type="eggNOG" id="COG0503">
    <property type="taxonomic scope" value="Bacteria"/>
</dbReference>